<dbReference type="Proteomes" id="UP000012249">
    <property type="component" value="Unassembled WGS sequence"/>
</dbReference>
<name>N1U609_9LEPT</name>
<dbReference type="EMBL" id="AHMI02000159">
    <property type="protein sequence ID" value="EMY14432.1"/>
    <property type="molecule type" value="Genomic_DNA"/>
</dbReference>
<protein>
    <submittedName>
        <fullName evidence="1">Uncharacterized protein</fullName>
    </submittedName>
</protein>
<evidence type="ECO:0000313" key="2">
    <source>
        <dbReference type="Proteomes" id="UP000012249"/>
    </source>
</evidence>
<organism evidence="1 2">
    <name type="scientific">Leptospira weilii str. Ecochallenge</name>
    <dbReference type="NCBI Taxonomy" id="1049986"/>
    <lineage>
        <taxon>Bacteria</taxon>
        <taxon>Pseudomonadati</taxon>
        <taxon>Spirochaetota</taxon>
        <taxon>Spirochaetia</taxon>
        <taxon>Leptospirales</taxon>
        <taxon>Leptospiraceae</taxon>
        <taxon>Leptospira</taxon>
    </lineage>
</organism>
<evidence type="ECO:0000313" key="1">
    <source>
        <dbReference type="EMBL" id="EMY14432.1"/>
    </source>
</evidence>
<reference evidence="1 2" key="1">
    <citation type="submission" date="2013-02" db="EMBL/GenBank/DDBJ databases">
        <authorList>
            <person name="Harkins D.M."/>
            <person name="Durkin A.S."/>
            <person name="Brinkac L.M."/>
            <person name="Haft D.H."/>
            <person name="Selengut J.D."/>
            <person name="Sanka R."/>
            <person name="DePew J."/>
            <person name="Purushe J."/>
            <person name="Haake D.A."/>
            <person name="Matsunaga J."/>
            <person name="Vinetz J.M."/>
            <person name="Sutton G.G."/>
            <person name="Nierman W.C."/>
            <person name="Fouts D.E."/>
        </authorList>
    </citation>
    <scope>NUCLEOTIDE SEQUENCE [LARGE SCALE GENOMIC DNA]</scope>
    <source>
        <strain evidence="1 2">Ecochallenge</strain>
    </source>
</reference>
<comment type="caution">
    <text evidence="1">The sequence shown here is derived from an EMBL/GenBank/DDBJ whole genome shotgun (WGS) entry which is preliminary data.</text>
</comment>
<gene>
    <name evidence="1" type="ORF">LEP1GSC043_3585</name>
</gene>
<proteinExistence type="predicted"/>
<sequence length="58" mass="6888">MSRRLGGNFRISFQFFFFHFLCERSSAKKIKTIKNDIDLLNSNLLFFIAIITRKTKTI</sequence>
<dbReference type="AlphaFoldDB" id="N1U609"/>
<accession>N1U609</accession>